<proteinExistence type="predicted"/>
<evidence type="ECO:0000313" key="2">
    <source>
        <dbReference type="EMBL" id="KAF5819676.1"/>
    </source>
</evidence>
<reference evidence="2" key="1">
    <citation type="journal article" date="2017" name="Nature">
        <title>The sunflower genome provides insights into oil metabolism, flowering and Asterid evolution.</title>
        <authorList>
            <person name="Badouin H."/>
            <person name="Gouzy J."/>
            <person name="Grassa C.J."/>
            <person name="Murat F."/>
            <person name="Staton S.E."/>
            <person name="Cottret L."/>
            <person name="Lelandais-Briere C."/>
            <person name="Owens G.L."/>
            <person name="Carrere S."/>
            <person name="Mayjonade B."/>
            <person name="Legrand L."/>
            <person name="Gill N."/>
            <person name="Kane N.C."/>
            <person name="Bowers J.E."/>
            <person name="Hubner S."/>
            <person name="Bellec A."/>
            <person name="Berard A."/>
            <person name="Berges H."/>
            <person name="Blanchet N."/>
            <person name="Boniface M.C."/>
            <person name="Brunel D."/>
            <person name="Catrice O."/>
            <person name="Chaidir N."/>
            <person name="Claudel C."/>
            <person name="Donnadieu C."/>
            <person name="Faraut T."/>
            <person name="Fievet G."/>
            <person name="Helmstetter N."/>
            <person name="King M."/>
            <person name="Knapp S.J."/>
            <person name="Lai Z."/>
            <person name="Le Paslier M.C."/>
            <person name="Lippi Y."/>
            <person name="Lorenzon L."/>
            <person name="Mandel J.R."/>
            <person name="Marage G."/>
            <person name="Marchand G."/>
            <person name="Marquand E."/>
            <person name="Bret-Mestries E."/>
            <person name="Morien E."/>
            <person name="Nambeesan S."/>
            <person name="Nguyen T."/>
            <person name="Pegot-Espagnet P."/>
            <person name="Pouilly N."/>
            <person name="Raftis F."/>
            <person name="Sallet E."/>
            <person name="Schiex T."/>
            <person name="Thomas J."/>
            <person name="Vandecasteele C."/>
            <person name="Vares D."/>
            <person name="Vear F."/>
            <person name="Vautrin S."/>
            <person name="Crespi M."/>
            <person name="Mangin B."/>
            <person name="Burke J.M."/>
            <person name="Salse J."/>
            <person name="Munos S."/>
            <person name="Vincourt P."/>
            <person name="Rieseberg L.H."/>
            <person name="Langlade N.B."/>
        </authorList>
    </citation>
    <scope>NUCLEOTIDE SEQUENCE</scope>
    <source>
        <tissue evidence="2">Leaves</tissue>
    </source>
</reference>
<organism evidence="2 3">
    <name type="scientific">Helianthus annuus</name>
    <name type="common">Common sunflower</name>
    <dbReference type="NCBI Taxonomy" id="4232"/>
    <lineage>
        <taxon>Eukaryota</taxon>
        <taxon>Viridiplantae</taxon>
        <taxon>Streptophyta</taxon>
        <taxon>Embryophyta</taxon>
        <taxon>Tracheophyta</taxon>
        <taxon>Spermatophyta</taxon>
        <taxon>Magnoliopsida</taxon>
        <taxon>eudicotyledons</taxon>
        <taxon>Gunneridae</taxon>
        <taxon>Pentapetalae</taxon>
        <taxon>asterids</taxon>
        <taxon>campanulids</taxon>
        <taxon>Asterales</taxon>
        <taxon>Asteraceae</taxon>
        <taxon>Asteroideae</taxon>
        <taxon>Heliantheae alliance</taxon>
        <taxon>Heliantheae</taxon>
        <taxon>Helianthus</taxon>
    </lineage>
</organism>
<dbReference type="EMBL" id="MNCJ02000317">
    <property type="protein sequence ID" value="KAF5819676.1"/>
    <property type="molecule type" value="Genomic_DNA"/>
</dbReference>
<protein>
    <submittedName>
        <fullName evidence="2">Uncharacterized protein</fullName>
    </submittedName>
</protein>
<keyword evidence="1" id="KW-0812">Transmembrane</keyword>
<feature type="transmembrane region" description="Helical" evidence="1">
    <location>
        <begin position="27"/>
        <end position="46"/>
    </location>
</feature>
<reference evidence="2" key="2">
    <citation type="submission" date="2020-06" db="EMBL/GenBank/DDBJ databases">
        <title>Helianthus annuus Genome sequencing and assembly Release 2.</title>
        <authorList>
            <person name="Gouzy J."/>
            <person name="Langlade N."/>
            <person name="Munos S."/>
        </authorList>
    </citation>
    <scope>NUCLEOTIDE SEQUENCE</scope>
    <source>
        <tissue evidence="2">Leaves</tissue>
    </source>
</reference>
<dbReference type="Proteomes" id="UP000215914">
    <property type="component" value="Unassembled WGS sequence"/>
</dbReference>
<sequence length="55" mass="6473">MMIQMVAAVMPREQKPPIPFKPHFQRFINLSLLSFQITTSFLIMFGEQLSFFSSY</sequence>
<accession>A0A9K3JR14</accession>
<evidence type="ECO:0000256" key="1">
    <source>
        <dbReference type="SAM" id="Phobius"/>
    </source>
</evidence>
<evidence type="ECO:0000313" key="3">
    <source>
        <dbReference type="Proteomes" id="UP000215914"/>
    </source>
</evidence>
<dbReference type="AlphaFoldDB" id="A0A9K3JR14"/>
<keyword evidence="1" id="KW-1133">Transmembrane helix</keyword>
<keyword evidence="3" id="KW-1185">Reference proteome</keyword>
<comment type="caution">
    <text evidence="2">The sequence shown here is derived from an EMBL/GenBank/DDBJ whole genome shotgun (WGS) entry which is preliminary data.</text>
</comment>
<name>A0A9K3JR14_HELAN</name>
<keyword evidence="1" id="KW-0472">Membrane</keyword>
<dbReference type="Gramene" id="mRNA:HanXRQr2_Chr02g0080281">
    <property type="protein sequence ID" value="CDS:HanXRQr2_Chr02g0080281.1"/>
    <property type="gene ID" value="HanXRQr2_Chr02g0080281"/>
</dbReference>
<gene>
    <name evidence="2" type="ORF">HanXRQr2_Chr02g0080281</name>
</gene>